<gene>
    <name evidence="3" type="ORF">ES711_10290</name>
</gene>
<protein>
    <submittedName>
        <fullName evidence="3">Peptidase S41</fullName>
    </submittedName>
</protein>
<feature type="domain" description="Tail specific protease" evidence="2">
    <location>
        <begin position="521"/>
        <end position="727"/>
    </location>
</feature>
<dbReference type="Proteomes" id="UP000321734">
    <property type="component" value="Unassembled WGS sequence"/>
</dbReference>
<evidence type="ECO:0000259" key="2">
    <source>
        <dbReference type="SMART" id="SM00245"/>
    </source>
</evidence>
<dbReference type="PANTHER" id="PTHR32060">
    <property type="entry name" value="TAIL-SPECIFIC PROTEASE"/>
    <property type="match status" value="1"/>
</dbReference>
<dbReference type="GO" id="GO:0007165">
    <property type="term" value="P:signal transduction"/>
    <property type="evidence" value="ECO:0007669"/>
    <property type="project" value="TreeGrafter"/>
</dbReference>
<dbReference type="OrthoDB" id="5379939at2"/>
<dbReference type="GO" id="GO:0030288">
    <property type="term" value="C:outer membrane-bounded periplasmic space"/>
    <property type="evidence" value="ECO:0007669"/>
    <property type="project" value="TreeGrafter"/>
</dbReference>
<organism evidence="3 4">
    <name type="scientific">Gelidibacter salicanalis</name>
    <dbReference type="NCBI Taxonomy" id="291193"/>
    <lineage>
        <taxon>Bacteria</taxon>
        <taxon>Pseudomonadati</taxon>
        <taxon>Bacteroidota</taxon>
        <taxon>Flavobacteriia</taxon>
        <taxon>Flavobacteriales</taxon>
        <taxon>Flavobacteriaceae</taxon>
        <taxon>Gelidibacter</taxon>
    </lineage>
</organism>
<feature type="chain" id="PRO_5023132016" evidence="1">
    <location>
        <begin position="20"/>
        <end position="750"/>
    </location>
</feature>
<dbReference type="SMART" id="SM00245">
    <property type="entry name" value="TSPc"/>
    <property type="match status" value="1"/>
</dbReference>
<dbReference type="Gene3D" id="2.60.120.260">
    <property type="entry name" value="Galactose-binding domain-like"/>
    <property type="match status" value="1"/>
</dbReference>
<reference evidence="3 4" key="1">
    <citation type="submission" date="2019-08" db="EMBL/GenBank/DDBJ databases">
        <title>Genome sequence of Gelidibacter salicanalis IC162T.</title>
        <authorList>
            <person name="Bowman J.P."/>
        </authorList>
    </citation>
    <scope>NUCLEOTIDE SEQUENCE [LARGE SCALE GENOMIC DNA]</scope>
    <source>
        <strain evidence="3 4">IC162</strain>
    </source>
</reference>
<keyword evidence="1" id="KW-0732">Signal</keyword>
<keyword evidence="4" id="KW-1185">Reference proteome</keyword>
<dbReference type="Gene3D" id="3.90.226.10">
    <property type="entry name" value="2-enoyl-CoA Hydratase, Chain A, domain 1"/>
    <property type="match status" value="1"/>
</dbReference>
<evidence type="ECO:0000256" key="1">
    <source>
        <dbReference type="SAM" id="SignalP"/>
    </source>
</evidence>
<dbReference type="GO" id="GO:0008236">
    <property type="term" value="F:serine-type peptidase activity"/>
    <property type="evidence" value="ECO:0007669"/>
    <property type="project" value="InterPro"/>
</dbReference>
<evidence type="ECO:0000313" key="4">
    <source>
        <dbReference type="Proteomes" id="UP000321734"/>
    </source>
</evidence>
<dbReference type="GO" id="GO:0004175">
    <property type="term" value="F:endopeptidase activity"/>
    <property type="evidence" value="ECO:0007669"/>
    <property type="project" value="TreeGrafter"/>
</dbReference>
<evidence type="ECO:0000313" key="3">
    <source>
        <dbReference type="EMBL" id="TXE07813.1"/>
    </source>
</evidence>
<dbReference type="RefSeq" id="WP_146893210.1">
    <property type="nucleotide sequence ID" value="NZ_VORX01000004.1"/>
</dbReference>
<name>A0A5C7AJW3_9FLAO</name>
<dbReference type="Pfam" id="PF03572">
    <property type="entry name" value="Peptidase_S41"/>
    <property type="match status" value="1"/>
</dbReference>
<dbReference type="AlphaFoldDB" id="A0A5C7AJW3"/>
<accession>A0A5C7AJW3</accession>
<feature type="signal peptide" evidence="1">
    <location>
        <begin position="1"/>
        <end position="19"/>
    </location>
</feature>
<sequence length="750" mass="84746">MKKNLLLLCSLLLLSSSFAQQDQRTINLQAFAKAYGYVKYFHPSDEASEIDWNNFAAFGASEMLKAENSVEAITTLNALFKPMAPSIVFSNSKQNYDNSILIPPNTKDYELTYWQHKGVSKDMINQGGIYSSVRVNRYKEAVQTNGFGSLATGINPEAYRGKKIKYTAWVKLKDGSQGTGHLWLRVDKPNKKMGFFDNMGNRPIKSNTWEQYEIIGEVDALASGLFLGSFLIGKGSLYVDDVHLYYENEGEWIEIPIVNNNFEAETIGSKNDTTPWTGASKGYAYALETTDVKEGRQSVRISYNSDSKKLKEEPLFDAAPKFGELIEKEIGPGMFCQIPLTLYTTKEHTYPKSKTFTKFKSRLNKWDTNSEIQALYLGNVINTYNVFQHFYPYFAEVNVNWDLDLAKALKRSLTDQTEQEHLITLEKFTAPLKDGHIYVTGGNAENYVPPIQWEWIENALVITKIKAADLGIKVGDIVTKIDGQTSEAYFKEINSTISAGTEGWLNYRAQQVSLFGKRNESLALEIDGKKVVLQRDKKFEYGQHNISIQENNYKILDDNIYYLNLNTIEMDTITALMPQLEKAKGIICDLRGYPNGNHDFISHLLKTNDTSKAWMRVPKIIYPDHQKVSDYENHGWEMPARKPYLGAKKVVFIIDGRAISYAESFMGFIKHYQLATIVGQPTAGTNGNINPFRLLGNYVISWTGMKVVNHDGSQHHAIGIVPDIYVNTSIEGVRAGTDEFLESAIKVISN</sequence>
<dbReference type="EMBL" id="VORX01000004">
    <property type="protein sequence ID" value="TXE07813.1"/>
    <property type="molecule type" value="Genomic_DNA"/>
</dbReference>
<dbReference type="PANTHER" id="PTHR32060:SF30">
    <property type="entry name" value="CARBOXY-TERMINAL PROCESSING PROTEASE CTPA"/>
    <property type="match status" value="1"/>
</dbReference>
<dbReference type="InterPro" id="IPR029045">
    <property type="entry name" value="ClpP/crotonase-like_dom_sf"/>
</dbReference>
<dbReference type="InterPro" id="IPR005151">
    <property type="entry name" value="Tail-specific_protease"/>
</dbReference>
<proteinExistence type="predicted"/>
<comment type="caution">
    <text evidence="3">The sequence shown here is derived from an EMBL/GenBank/DDBJ whole genome shotgun (WGS) entry which is preliminary data.</text>
</comment>
<dbReference type="GO" id="GO:0006508">
    <property type="term" value="P:proteolysis"/>
    <property type="evidence" value="ECO:0007669"/>
    <property type="project" value="InterPro"/>
</dbReference>
<dbReference type="Gene3D" id="3.30.750.44">
    <property type="match status" value="1"/>
</dbReference>
<dbReference type="SUPFAM" id="SSF52096">
    <property type="entry name" value="ClpP/crotonase"/>
    <property type="match status" value="1"/>
</dbReference>